<organism evidence="1 2">
    <name type="scientific">Jannaschia ovalis</name>
    <dbReference type="NCBI Taxonomy" id="3038773"/>
    <lineage>
        <taxon>Bacteria</taxon>
        <taxon>Pseudomonadati</taxon>
        <taxon>Pseudomonadota</taxon>
        <taxon>Alphaproteobacteria</taxon>
        <taxon>Rhodobacterales</taxon>
        <taxon>Roseobacteraceae</taxon>
        <taxon>Jannaschia</taxon>
    </lineage>
</organism>
<keyword evidence="2" id="KW-1185">Reference proteome</keyword>
<dbReference type="Proteomes" id="UP001243420">
    <property type="component" value="Chromosome"/>
</dbReference>
<dbReference type="SUPFAM" id="SSF64518">
    <property type="entry name" value="Phase 1 flagellin"/>
    <property type="match status" value="1"/>
</dbReference>
<dbReference type="Gene3D" id="1.20.1330.10">
    <property type="entry name" value="f41 fragment of flagellin, N-terminal domain"/>
    <property type="match status" value="1"/>
</dbReference>
<dbReference type="EMBL" id="CP122537">
    <property type="protein sequence ID" value="WGH77724.1"/>
    <property type="molecule type" value="Genomic_DNA"/>
</dbReference>
<sequence>MDLTHAWTPPPVIADPGRATRARIDRLSAELGSGRRADLGRALRSDFSALARAAHDFGTAEARRVALSNAADWTGRMQLAAGFVADRSADLFTRAISALGQAAPTAIGPLATEAEGSLRDMMAALNGQQGGRALFGNGDPDGAPLGAPDDLLAALRPIAAGALDPDALLLAFDDFFAPGGTFETDHLADFPVDAVAFPTGQGRAIPIAVDLDEPALRAALRDAALLALLPEAAAAAAPADRAALARDLAERMSTTAGGLTEMRARIGTVEARIADARGALDREASALERSLSESTAADSYETATRLQAEMTRLESIYAITARRARLTLTGYLR</sequence>
<gene>
    <name evidence="1" type="ORF">P8627_11840</name>
</gene>
<name>A0ABY8L8N9_9RHOB</name>
<evidence type="ECO:0000313" key="2">
    <source>
        <dbReference type="Proteomes" id="UP001243420"/>
    </source>
</evidence>
<keyword evidence="1" id="KW-0966">Cell projection</keyword>
<keyword evidence="1" id="KW-0969">Cilium</keyword>
<proteinExistence type="predicted"/>
<keyword evidence="1" id="KW-0282">Flagellum</keyword>
<dbReference type="RefSeq" id="WP_279964320.1">
    <property type="nucleotide sequence ID" value="NZ_CP122537.1"/>
</dbReference>
<accession>A0ABY8L8N9</accession>
<evidence type="ECO:0000313" key="1">
    <source>
        <dbReference type="EMBL" id="WGH77724.1"/>
    </source>
</evidence>
<protein>
    <submittedName>
        <fullName evidence="1">Flagellin</fullName>
    </submittedName>
</protein>
<reference evidence="1 2" key="1">
    <citation type="submission" date="2023-04" db="EMBL/GenBank/DDBJ databases">
        <title>Jannaschia ovalis sp. nov., a marine bacterium isolated from sea tidal flat.</title>
        <authorList>
            <person name="Kwon D.Y."/>
            <person name="Kim J.-J."/>
        </authorList>
    </citation>
    <scope>NUCLEOTIDE SEQUENCE [LARGE SCALE GENOMIC DNA]</scope>
    <source>
        <strain evidence="1 2">GRR-S6-38</strain>
    </source>
</reference>